<reference evidence="1" key="1">
    <citation type="submission" date="2015-12" db="EMBL/GenBank/DDBJ databases">
        <title>Update maize B73 reference genome by single molecule sequencing technologies.</title>
        <authorList>
            <consortium name="Maize Genome Sequencing Project"/>
            <person name="Ware D."/>
        </authorList>
    </citation>
    <scope>NUCLEOTIDE SEQUENCE [LARGE SCALE GENOMIC DNA]</scope>
    <source>
        <tissue evidence="1">Seedling</tissue>
    </source>
</reference>
<protein>
    <submittedName>
        <fullName evidence="1">Uncharacterized protein</fullName>
    </submittedName>
</protein>
<evidence type="ECO:0000313" key="1">
    <source>
        <dbReference type="EMBL" id="ONM31559.1"/>
    </source>
</evidence>
<sequence length="58" mass="6611">MYMFMYVLEFVGASKKPIKVLITKGNKSGHDDVQKSCQQFMTSGIYYIFFCRGLVCSA</sequence>
<dbReference type="AlphaFoldDB" id="A0A1D6MRE6"/>
<dbReference type="EMBL" id="CM007649">
    <property type="protein sequence ID" value="ONM31559.1"/>
    <property type="molecule type" value="Genomic_DNA"/>
</dbReference>
<accession>A0A1D6MRE6</accession>
<organism evidence="1">
    <name type="scientific">Zea mays</name>
    <name type="common">Maize</name>
    <dbReference type="NCBI Taxonomy" id="4577"/>
    <lineage>
        <taxon>Eukaryota</taxon>
        <taxon>Viridiplantae</taxon>
        <taxon>Streptophyta</taxon>
        <taxon>Embryophyta</taxon>
        <taxon>Tracheophyta</taxon>
        <taxon>Spermatophyta</taxon>
        <taxon>Magnoliopsida</taxon>
        <taxon>Liliopsida</taxon>
        <taxon>Poales</taxon>
        <taxon>Poaceae</taxon>
        <taxon>PACMAD clade</taxon>
        <taxon>Panicoideae</taxon>
        <taxon>Andropogonodae</taxon>
        <taxon>Andropogoneae</taxon>
        <taxon>Tripsacinae</taxon>
        <taxon>Zea</taxon>
    </lineage>
</organism>
<proteinExistence type="predicted"/>
<gene>
    <name evidence="1" type="ORF">ZEAMMB73_Zm00001d040563</name>
</gene>
<name>A0A1D6MRE6_MAIZE</name>